<dbReference type="SUPFAM" id="SSF46785">
    <property type="entry name" value="Winged helix' DNA-binding domain"/>
    <property type="match status" value="1"/>
</dbReference>
<protein>
    <submittedName>
        <fullName evidence="1">Uncharacterized protein</fullName>
    </submittedName>
</protein>
<name>A3IRM5_9CHRO</name>
<reference evidence="1 2" key="1">
    <citation type="submission" date="2007-03" db="EMBL/GenBank/DDBJ databases">
        <authorList>
            <person name="Stal L."/>
            <person name="Ferriera S."/>
            <person name="Johnson J."/>
            <person name="Kravitz S."/>
            <person name="Beeson K."/>
            <person name="Sutton G."/>
            <person name="Rogers Y.-H."/>
            <person name="Friedman R."/>
            <person name="Frazier M."/>
            <person name="Venter J.C."/>
        </authorList>
    </citation>
    <scope>NUCLEOTIDE SEQUENCE [LARGE SCALE GENOMIC DNA]</scope>
    <source>
        <strain evidence="1 2">CCY0110</strain>
    </source>
</reference>
<dbReference type="RefSeq" id="WP_008276033.1">
    <property type="nucleotide sequence ID" value="NZ_AAXW01000019.1"/>
</dbReference>
<evidence type="ECO:0000313" key="1">
    <source>
        <dbReference type="EMBL" id="EAZ90874.1"/>
    </source>
</evidence>
<dbReference type="InterPro" id="IPR036390">
    <property type="entry name" value="WH_DNA-bd_sf"/>
</dbReference>
<sequence length="73" mass="8587">MIGNIQERLLEYVSNGQELKYIADFLNLSKLSLKKEIENLEERGYLQVANHIDGSIYSCWLTDEGWLYLDELF</sequence>
<dbReference type="Proteomes" id="UP000003781">
    <property type="component" value="Unassembled WGS sequence"/>
</dbReference>
<dbReference type="OrthoDB" id="583034at2"/>
<gene>
    <name evidence="1" type="ORF">CY0110_25626</name>
</gene>
<keyword evidence="2" id="KW-1185">Reference proteome</keyword>
<comment type="caution">
    <text evidence="1">The sequence shown here is derived from an EMBL/GenBank/DDBJ whole genome shotgun (WGS) entry which is preliminary data.</text>
</comment>
<dbReference type="AlphaFoldDB" id="A3IRM5"/>
<evidence type="ECO:0000313" key="2">
    <source>
        <dbReference type="Proteomes" id="UP000003781"/>
    </source>
</evidence>
<organism evidence="1 2">
    <name type="scientific">Crocosphaera chwakensis CCY0110</name>
    <dbReference type="NCBI Taxonomy" id="391612"/>
    <lineage>
        <taxon>Bacteria</taxon>
        <taxon>Bacillati</taxon>
        <taxon>Cyanobacteriota</taxon>
        <taxon>Cyanophyceae</taxon>
        <taxon>Oscillatoriophycideae</taxon>
        <taxon>Chroococcales</taxon>
        <taxon>Aphanothecaceae</taxon>
        <taxon>Crocosphaera</taxon>
        <taxon>Crocosphaera chwakensis</taxon>
    </lineage>
</organism>
<accession>A3IRM5</accession>
<dbReference type="EMBL" id="AAXW01000019">
    <property type="protein sequence ID" value="EAZ90874.1"/>
    <property type="molecule type" value="Genomic_DNA"/>
</dbReference>
<proteinExistence type="predicted"/>